<dbReference type="InterPro" id="IPR001611">
    <property type="entry name" value="Leu-rich_rpt"/>
</dbReference>
<keyword evidence="9" id="KW-0675">Receptor</keyword>
<dbReference type="AlphaFoldDB" id="A0A8J1XJ98"/>
<evidence type="ECO:0000313" key="11">
    <source>
        <dbReference type="EMBL" id="CAH1799295.1"/>
    </source>
</evidence>
<dbReference type="Pfam" id="PF14580">
    <property type="entry name" value="LRR_9"/>
    <property type="match status" value="1"/>
</dbReference>
<evidence type="ECO:0000256" key="3">
    <source>
        <dbReference type="ARBA" id="ARBA00022614"/>
    </source>
</evidence>
<evidence type="ECO:0000256" key="5">
    <source>
        <dbReference type="ARBA" id="ARBA00022729"/>
    </source>
</evidence>
<name>A0A8J1XJ98_OWEFU</name>
<dbReference type="PIRSF" id="PIRSF037595">
    <property type="entry name" value="Toll-like_receptor"/>
    <property type="match status" value="1"/>
</dbReference>
<dbReference type="Pfam" id="PF00560">
    <property type="entry name" value="LRR_1"/>
    <property type="match status" value="3"/>
</dbReference>
<dbReference type="InterPro" id="IPR000483">
    <property type="entry name" value="Cys-rich_flank_reg_C"/>
</dbReference>
<evidence type="ECO:0000256" key="4">
    <source>
        <dbReference type="ARBA" id="ARBA00022692"/>
    </source>
</evidence>
<keyword evidence="8" id="KW-0472">Membrane</keyword>
<dbReference type="InterPro" id="IPR000157">
    <property type="entry name" value="TIR_dom"/>
</dbReference>
<evidence type="ECO:0000256" key="7">
    <source>
        <dbReference type="ARBA" id="ARBA00022989"/>
    </source>
</evidence>
<comment type="subcellular location">
    <subcellularLocation>
        <location evidence="1">Membrane</location>
        <topology evidence="1">Single-pass type I membrane protein</topology>
    </subcellularLocation>
</comment>
<proteinExistence type="inferred from homology"/>
<dbReference type="PRINTS" id="PR01537">
    <property type="entry name" value="INTRLKN1R1F"/>
</dbReference>
<evidence type="ECO:0000256" key="6">
    <source>
        <dbReference type="ARBA" id="ARBA00022737"/>
    </source>
</evidence>
<dbReference type="PANTHER" id="PTHR24365:SF541">
    <property type="entry name" value="PROTEIN TOLL-RELATED"/>
    <property type="match status" value="1"/>
</dbReference>
<reference evidence="11" key="1">
    <citation type="submission" date="2022-03" db="EMBL/GenBank/DDBJ databases">
        <authorList>
            <person name="Martin C."/>
        </authorList>
    </citation>
    <scope>NUCLEOTIDE SEQUENCE</scope>
</reference>
<evidence type="ECO:0000256" key="10">
    <source>
        <dbReference type="ARBA" id="ARBA00023180"/>
    </source>
</evidence>
<keyword evidence="4" id="KW-0812">Transmembrane</keyword>
<sequence>MSQLFRNKVADRMQFINMDFFVYILLIMTMVEIVQSECVLRQSYNHEEVKIICSDRNSDDIITPIENKKKKHLIKKLDLSNNNLEGIPRQICDFENLISIDLSHNNLTALESDIFDNCSTLQRLNLSNNNLESIPRQICDFKNLNSIDLSHNNLTALESDIFDNCSTLQRLNLNNNKLRIIPTGLFAKLKDITRIDLSENNVADIQRNAFLDNYNLLYLNASYNNLTTMDTYTFQLLGQDRQKTPIEKQFDFSHNNLESFRSSSFHFDFTKAYRFYMDLRYNRFKYINLELVQPFHLTKLSDLFALFAIDGFLYIDLSKNPIICDCNMYDTQKIVKSVMSLPGQLYEFTIWESRSLICMYPPQLQDHRLIEVHEDDLVCNITENCPVNCTCIRKPNVKRLAIECKNKQLADLPQKLPSVQYGINEKIDLDVSDNNIEELHYRPYFNDLATLDAQNNQIKYIASSALENLTSMEQLVLNNNKLRYLPNKISVFPFVGLKNISLHQNPLECTCDTFWIKAWLWSLSERRVLHKSRHITCTSGSAPIMEHDFNEELCNVNWGIVAGIPVSVTFLITIILVNLYCFKNVLILLIRKKRKYPEHPEGKEYDAFVGYVTEDVRWIRNVLIPILEPKYKLCIHNRDFVVGRTIADNIADAIEKSQRTIMVLSPRFLESGWCKEEFLVAHRQYMLHPSQVLIPILLDDFEHDLPTIPNYVKCYLQTHTYMEANDLLFDLKLESQMPQTTVSECMNIMTHQV</sequence>
<dbReference type="SUPFAM" id="SSF52200">
    <property type="entry name" value="Toll/Interleukin receptor TIR domain"/>
    <property type="match status" value="1"/>
</dbReference>
<dbReference type="GO" id="GO:0006955">
    <property type="term" value="P:immune response"/>
    <property type="evidence" value="ECO:0007669"/>
    <property type="project" value="InterPro"/>
</dbReference>
<dbReference type="InterPro" id="IPR032675">
    <property type="entry name" value="LRR_dom_sf"/>
</dbReference>
<evidence type="ECO:0000256" key="1">
    <source>
        <dbReference type="ARBA" id="ARBA00004479"/>
    </source>
</evidence>
<dbReference type="Pfam" id="PF01582">
    <property type="entry name" value="TIR"/>
    <property type="match status" value="1"/>
</dbReference>
<evidence type="ECO:0000256" key="2">
    <source>
        <dbReference type="ARBA" id="ARBA00009634"/>
    </source>
</evidence>
<dbReference type="Proteomes" id="UP000749559">
    <property type="component" value="Unassembled WGS sequence"/>
</dbReference>
<dbReference type="PANTHER" id="PTHR24365">
    <property type="entry name" value="TOLL-LIKE RECEPTOR"/>
    <property type="match status" value="1"/>
</dbReference>
<dbReference type="InterPro" id="IPR003591">
    <property type="entry name" value="Leu-rich_rpt_typical-subtyp"/>
</dbReference>
<comment type="caution">
    <text evidence="11">The sequence shown here is derived from an EMBL/GenBank/DDBJ whole genome shotgun (WGS) entry which is preliminary data.</text>
</comment>
<dbReference type="Gene3D" id="3.40.50.10140">
    <property type="entry name" value="Toll/interleukin-1 receptor homology (TIR) domain"/>
    <property type="match status" value="1"/>
</dbReference>
<dbReference type="Pfam" id="PF13855">
    <property type="entry name" value="LRR_8"/>
    <property type="match status" value="1"/>
</dbReference>
<dbReference type="PRINTS" id="PR00019">
    <property type="entry name" value="LEURICHRPT"/>
</dbReference>
<comment type="similarity">
    <text evidence="2">Belongs to the Toll-like receptor family.</text>
</comment>
<keyword evidence="3" id="KW-0433">Leucine-rich repeat</keyword>
<accession>A0A8J1XJ98</accession>
<dbReference type="SUPFAM" id="SSF52058">
    <property type="entry name" value="L domain-like"/>
    <property type="match status" value="2"/>
</dbReference>
<dbReference type="SMART" id="SM00082">
    <property type="entry name" value="LRRCT"/>
    <property type="match status" value="2"/>
</dbReference>
<evidence type="ECO:0000256" key="9">
    <source>
        <dbReference type="ARBA" id="ARBA00023170"/>
    </source>
</evidence>
<evidence type="ECO:0000256" key="8">
    <source>
        <dbReference type="ARBA" id="ARBA00023136"/>
    </source>
</evidence>
<keyword evidence="7" id="KW-1133">Transmembrane helix</keyword>
<dbReference type="PROSITE" id="PS50104">
    <property type="entry name" value="TIR"/>
    <property type="match status" value="1"/>
</dbReference>
<protein>
    <submittedName>
        <fullName evidence="11">Uncharacterized protein</fullName>
    </submittedName>
</protein>
<keyword evidence="6" id="KW-0677">Repeat</keyword>
<dbReference type="OrthoDB" id="6044702at2759"/>
<gene>
    <name evidence="11" type="ORF">OFUS_LOCUS23321</name>
</gene>
<evidence type="ECO:0000313" key="12">
    <source>
        <dbReference type="Proteomes" id="UP000749559"/>
    </source>
</evidence>
<dbReference type="Gene3D" id="3.80.10.10">
    <property type="entry name" value="Ribonuclease Inhibitor"/>
    <property type="match status" value="3"/>
</dbReference>
<dbReference type="GO" id="GO:0004888">
    <property type="term" value="F:transmembrane signaling receptor activity"/>
    <property type="evidence" value="ECO:0007669"/>
    <property type="project" value="InterPro"/>
</dbReference>
<dbReference type="GO" id="GO:0005886">
    <property type="term" value="C:plasma membrane"/>
    <property type="evidence" value="ECO:0007669"/>
    <property type="project" value="TreeGrafter"/>
</dbReference>
<dbReference type="EMBL" id="CAIIXF020000011">
    <property type="protein sequence ID" value="CAH1799295.1"/>
    <property type="molecule type" value="Genomic_DNA"/>
</dbReference>
<dbReference type="InterPro" id="IPR035897">
    <property type="entry name" value="Toll_tir_struct_dom_sf"/>
</dbReference>
<keyword evidence="10" id="KW-0325">Glycoprotein</keyword>
<dbReference type="InterPro" id="IPR017241">
    <property type="entry name" value="Toll-like_receptor"/>
</dbReference>
<dbReference type="GO" id="GO:0002224">
    <property type="term" value="P:toll-like receptor signaling pathway"/>
    <property type="evidence" value="ECO:0007669"/>
    <property type="project" value="InterPro"/>
</dbReference>
<dbReference type="PROSITE" id="PS51450">
    <property type="entry name" value="LRR"/>
    <property type="match status" value="2"/>
</dbReference>
<dbReference type="SMART" id="SM00369">
    <property type="entry name" value="LRR_TYP"/>
    <property type="match status" value="9"/>
</dbReference>
<keyword evidence="12" id="KW-1185">Reference proteome</keyword>
<organism evidence="11 12">
    <name type="scientific">Owenia fusiformis</name>
    <name type="common">Polychaete worm</name>
    <dbReference type="NCBI Taxonomy" id="6347"/>
    <lineage>
        <taxon>Eukaryota</taxon>
        <taxon>Metazoa</taxon>
        <taxon>Spiralia</taxon>
        <taxon>Lophotrochozoa</taxon>
        <taxon>Annelida</taxon>
        <taxon>Polychaeta</taxon>
        <taxon>Sedentaria</taxon>
        <taxon>Canalipalpata</taxon>
        <taxon>Sabellida</taxon>
        <taxon>Oweniida</taxon>
        <taxon>Oweniidae</taxon>
        <taxon>Owenia</taxon>
    </lineage>
</organism>
<keyword evidence="5" id="KW-0732">Signal</keyword>
<dbReference type="SMART" id="SM00255">
    <property type="entry name" value="TIR"/>
    <property type="match status" value="1"/>
</dbReference>